<dbReference type="SUPFAM" id="SSF55874">
    <property type="entry name" value="ATPase domain of HSP90 chaperone/DNA topoisomerase II/histidine kinase"/>
    <property type="match status" value="1"/>
</dbReference>
<dbReference type="GO" id="GO:0000155">
    <property type="term" value="F:phosphorelay sensor kinase activity"/>
    <property type="evidence" value="ECO:0007669"/>
    <property type="project" value="InterPro"/>
</dbReference>
<evidence type="ECO:0000256" key="8">
    <source>
        <dbReference type="PROSITE-ProRule" id="PRU00169"/>
    </source>
</evidence>
<comment type="subcellular location">
    <subcellularLocation>
        <location evidence="2">Membrane</location>
    </subcellularLocation>
</comment>
<dbReference type="CDD" id="cd00082">
    <property type="entry name" value="HisKA"/>
    <property type="match status" value="1"/>
</dbReference>
<feature type="region of interest" description="Disordered" evidence="9">
    <location>
        <begin position="462"/>
        <end position="491"/>
    </location>
</feature>
<dbReference type="CDD" id="cd17546">
    <property type="entry name" value="REC_hyHK_CKI1_RcsC-like"/>
    <property type="match status" value="1"/>
</dbReference>
<feature type="transmembrane region" description="Helical" evidence="10">
    <location>
        <begin position="201"/>
        <end position="222"/>
    </location>
</feature>
<keyword evidence="4 8" id="KW-0597">Phosphoprotein</keyword>
<dbReference type="InterPro" id="IPR036097">
    <property type="entry name" value="HisK_dim/P_sf"/>
</dbReference>
<dbReference type="AlphaFoldDB" id="A0A1I2GDF9"/>
<keyword evidence="10" id="KW-1133">Transmembrane helix</keyword>
<feature type="modified residue" description="4-aspartylphosphate" evidence="8">
    <location>
        <position position="1156"/>
    </location>
</feature>
<evidence type="ECO:0000313" key="14">
    <source>
        <dbReference type="EMBL" id="SFF15223.1"/>
    </source>
</evidence>
<feature type="transmembrane region" description="Helical" evidence="10">
    <location>
        <begin position="20"/>
        <end position="42"/>
    </location>
</feature>
<dbReference type="PANTHER" id="PTHR45339">
    <property type="entry name" value="HYBRID SIGNAL TRANSDUCTION HISTIDINE KINASE J"/>
    <property type="match status" value="1"/>
</dbReference>
<evidence type="ECO:0000256" key="1">
    <source>
        <dbReference type="ARBA" id="ARBA00000085"/>
    </source>
</evidence>
<proteinExistence type="predicted"/>
<dbReference type="GO" id="GO:0016020">
    <property type="term" value="C:membrane"/>
    <property type="evidence" value="ECO:0007669"/>
    <property type="project" value="UniProtKB-SubCell"/>
</dbReference>
<feature type="modified residue" description="4-aspartylphosphate" evidence="8">
    <location>
        <position position="877"/>
    </location>
</feature>
<feature type="domain" description="Response regulatory" evidence="12">
    <location>
        <begin position="1106"/>
        <end position="1223"/>
    </location>
</feature>
<dbReference type="PRINTS" id="PR00344">
    <property type="entry name" value="BCTRLSENSOR"/>
</dbReference>
<keyword evidence="5" id="KW-0808">Transferase</keyword>
<keyword evidence="10" id="KW-0472">Membrane</keyword>
<evidence type="ECO:0000256" key="6">
    <source>
        <dbReference type="ARBA" id="ARBA00022777"/>
    </source>
</evidence>
<dbReference type="SUPFAM" id="SSF52172">
    <property type="entry name" value="CheY-like"/>
    <property type="match status" value="3"/>
</dbReference>
<evidence type="ECO:0000259" key="12">
    <source>
        <dbReference type="PROSITE" id="PS50110"/>
    </source>
</evidence>
<dbReference type="Pfam" id="PF00512">
    <property type="entry name" value="HisKA"/>
    <property type="match status" value="1"/>
</dbReference>
<dbReference type="SMART" id="SM00065">
    <property type="entry name" value="GAF"/>
    <property type="match status" value="1"/>
</dbReference>
<dbReference type="STRING" id="500610.SAMN02799615_02597"/>
<dbReference type="Gene3D" id="3.30.450.40">
    <property type="match status" value="1"/>
</dbReference>
<keyword evidence="7" id="KW-0902">Two-component regulatory system</keyword>
<dbReference type="Pfam" id="PF05227">
    <property type="entry name" value="CHASE3"/>
    <property type="match status" value="1"/>
</dbReference>
<name>A0A1I2GDF9_9GAMM</name>
<dbReference type="Pfam" id="PF13185">
    <property type="entry name" value="GAF_2"/>
    <property type="match status" value="1"/>
</dbReference>
<accession>A0A1I2GDF9</accession>
<dbReference type="InterPro" id="IPR003594">
    <property type="entry name" value="HATPase_dom"/>
</dbReference>
<dbReference type="CDD" id="cd16922">
    <property type="entry name" value="HATPase_EvgS-ArcB-TorS-like"/>
    <property type="match status" value="1"/>
</dbReference>
<dbReference type="EC" id="2.7.13.3" evidence="3"/>
<feature type="domain" description="Histidine kinase" evidence="11">
    <location>
        <begin position="554"/>
        <end position="785"/>
    </location>
</feature>
<keyword evidence="15" id="KW-1185">Reference proteome</keyword>
<dbReference type="FunFam" id="3.30.565.10:FF:000010">
    <property type="entry name" value="Sensor histidine kinase RcsC"/>
    <property type="match status" value="1"/>
</dbReference>
<dbReference type="InterPro" id="IPR001789">
    <property type="entry name" value="Sig_transdc_resp-reg_receiver"/>
</dbReference>
<feature type="modified residue" description="4-aspartylphosphate" evidence="8">
    <location>
        <position position="999"/>
    </location>
</feature>
<dbReference type="Gene3D" id="3.40.50.2300">
    <property type="match status" value="3"/>
</dbReference>
<evidence type="ECO:0000256" key="4">
    <source>
        <dbReference type="ARBA" id="ARBA00022553"/>
    </source>
</evidence>
<feature type="compositionally biased region" description="Basic and acidic residues" evidence="9">
    <location>
        <begin position="477"/>
        <end position="486"/>
    </location>
</feature>
<dbReference type="InterPro" id="IPR029016">
    <property type="entry name" value="GAF-like_dom_sf"/>
</dbReference>
<dbReference type="CDD" id="cd00156">
    <property type="entry name" value="REC"/>
    <property type="match status" value="1"/>
</dbReference>
<feature type="domain" description="HAMP" evidence="13">
    <location>
        <begin position="227"/>
        <end position="280"/>
    </location>
</feature>
<dbReference type="InterPro" id="IPR005467">
    <property type="entry name" value="His_kinase_dom"/>
</dbReference>
<dbReference type="InterPro" id="IPR036890">
    <property type="entry name" value="HATPase_C_sf"/>
</dbReference>
<protein>
    <recommendedName>
        <fullName evidence="3">histidine kinase</fullName>
        <ecNumber evidence="3">2.7.13.3</ecNumber>
    </recommendedName>
</protein>
<dbReference type="InterPro" id="IPR003018">
    <property type="entry name" value="GAF"/>
</dbReference>
<dbReference type="SMART" id="SM00387">
    <property type="entry name" value="HATPase_c"/>
    <property type="match status" value="1"/>
</dbReference>
<feature type="domain" description="Response regulatory" evidence="12">
    <location>
        <begin position="828"/>
        <end position="941"/>
    </location>
</feature>
<dbReference type="Pfam" id="PF00672">
    <property type="entry name" value="HAMP"/>
    <property type="match status" value="1"/>
</dbReference>
<evidence type="ECO:0000256" key="5">
    <source>
        <dbReference type="ARBA" id="ARBA00022679"/>
    </source>
</evidence>
<evidence type="ECO:0000256" key="9">
    <source>
        <dbReference type="SAM" id="MobiDB-lite"/>
    </source>
</evidence>
<evidence type="ECO:0000259" key="13">
    <source>
        <dbReference type="PROSITE" id="PS50885"/>
    </source>
</evidence>
<dbReference type="RefSeq" id="WP_026635597.1">
    <property type="nucleotide sequence ID" value="NZ_FONH01000008.1"/>
</dbReference>
<dbReference type="InterPro" id="IPR003660">
    <property type="entry name" value="HAMP_dom"/>
</dbReference>
<reference evidence="15" key="1">
    <citation type="submission" date="2016-10" db="EMBL/GenBank/DDBJ databases">
        <authorList>
            <person name="Varghese N."/>
            <person name="Submissions S."/>
        </authorList>
    </citation>
    <scope>NUCLEOTIDE SEQUENCE [LARGE SCALE GENOMIC DNA]</scope>
    <source>
        <strain evidence="15">UNC178MFTsu3.1</strain>
    </source>
</reference>
<evidence type="ECO:0000259" key="11">
    <source>
        <dbReference type="PROSITE" id="PS50109"/>
    </source>
</evidence>
<dbReference type="PANTHER" id="PTHR45339:SF1">
    <property type="entry name" value="HYBRID SIGNAL TRANSDUCTION HISTIDINE KINASE J"/>
    <property type="match status" value="1"/>
</dbReference>
<evidence type="ECO:0000313" key="15">
    <source>
        <dbReference type="Proteomes" id="UP000199477"/>
    </source>
</evidence>
<dbReference type="SUPFAM" id="SSF55781">
    <property type="entry name" value="GAF domain-like"/>
    <property type="match status" value="1"/>
</dbReference>
<dbReference type="SUPFAM" id="SSF47384">
    <property type="entry name" value="Homodimeric domain of signal transducing histidine kinase"/>
    <property type="match status" value="1"/>
</dbReference>
<dbReference type="SMART" id="SM00388">
    <property type="entry name" value="HisKA"/>
    <property type="match status" value="1"/>
</dbReference>
<dbReference type="Gene3D" id="1.10.8.500">
    <property type="entry name" value="HAMP domain in histidine kinase"/>
    <property type="match status" value="1"/>
</dbReference>
<gene>
    <name evidence="14" type="ORF">SAMN02799615_02597</name>
</gene>
<dbReference type="InterPro" id="IPR003661">
    <property type="entry name" value="HisK_dim/P_dom"/>
</dbReference>
<dbReference type="Proteomes" id="UP000199477">
    <property type="component" value="Unassembled WGS sequence"/>
</dbReference>
<comment type="catalytic activity">
    <reaction evidence="1">
        <text>ATP + protein L-histidine = ADP + protein N-phospho-L-histidine.</text>
        <dbReference type="EC" id="2.7.13.3"/>
    </reaction>
</comment>
<feature type="compositionally biased region" description="Polar residues" evidence="9">
    <location>
        <begin position="465"/>
        <end position="476"/>
    </location>
</feature>
<dbReference type="Gene3D" id="3.30.565.10">
    <property type="entry name" value="Histidine kinase-like ATPase, C-terminal domain"/>
    <property type="match status" value="1"/>
</dbReference>
<organism evidence="14 15">
    <name type="scientific">Dyella marensis</name>
    <dbReference type="NCBI Taxonomy" id="500610"/>
    <lineage>
        <taxon>Bacteria</taxon>
        <taxon>Pseudomonadati</taxon>
        <taxon>Pseudomonadota</taxon>
        <taxon>Gammaproteobacteria</taxon>
        <taxon>Lysobacterales</taxon>
        <taxon>Rhodanobacteraceae</taxon>
        <taxon>Dyella</taxon>
    </lineage>
</organism>
<evidence type="ECO:0000256" key="3">
    <source>
        <dbReference type="ARBA" id="ARBA00012438"/>
    </source>
</evidence>
<dbReference type="PROSITE" id="PS50109">
    <property type="entry name" value="HIS_KIN"/>
    <property type="match status" value="1"/>
</dbReference>
<dbReference type="Pfam" id="PF02518">
    <property type="entry name" value="HATPase_c"/>
    <property type="match status" value="1"/>
</dbReference>
<dbReference type="PROSITE" id="PS50110">
    <property type="entry name" value="RESPONSE_REGULATORY"/>
    <property type="match status" value="3"/>
</dbReference>
<dbReference type="SUPFAM" id="SSF158472">
    <property type="entry name" value="HAMP domain-like"/>
    <property type="match status" value="1"/>
</dbReference>
<dbReference type="InterPro" id="IPR007891">
    <property type="entry name" value="CHASE3"/>
</dbReference>
<dbReference type="Pfam" id="PF00072">
    <property type="entry name" value="Response_reg"/>
    <property type="match status" value="3"/>
</dbReference>
<dbReference type="Gene3D" id="1.10.287.130">
    <property type="match status" value="1"/>
</dbReference>
<dbReference type="SMART" id="SM00448">
    <property type="entry name" value="REC"/>
    <property type="match status" value="3"/>
</dbReference>
<keyword evidence="10" id="KW-0812">Transmembrane</keyword>
<evidence type="ECO:0000256" key="7">
    <source>
        <dbReference type="ARBA" id="ARBA00023012"/>
    </source>
</evidence>
<dbReference type="InterPro" id="IPR011006">
    <property type="entry name" value="CheY-like_superfamily"/>
</dbReference>
<sequence>MATAPRRYSWLAHQPIQHKIQLAIGSLVLLFVICGVVTLTTLSRQEESTRWTRHTLAVLSSLDDVAQELLHGRASLRGYLLAPSPQELANFERANSALAKNIGILWKLTEDNPVQQTRLDRLRTMAIQWHKDVRHEGIDAINDIHAADPAAAALERTNIQQNYLNHSALRIDDLLTIVKQMQDSEQALLDQREATQRRDVMIVRAMTWGTMLLSLGFGWWVIVLTSKLITRPIIRMAGLMTQLASHDHNIEIRQTERRDEIGEIARALQVFKQMAIETSEQAWVKGHATEIAGELQKVGDQREFGDRLTGVLAPLLGVGVAVFYVYDEERRSLELQGSYGYRERRHLSTTYALGEGLVGQSALERKPITLQDVPADYVRIHSATGEAPPASISVLPLLSRDKLLGVLELASFQHLSYAQENLLEELLPIAALSLENLGRAVRTRELLRQTQEQADELRASEETLRNQQQELQTSNEELNHKTHELQEQSQRLLASEEELRVQTEELQASNEELRQKTETLNEQKRMLEALQHETQEKADELARASQYKSEFLANMSHELRTPLNSLLILSRSLAENREGNLDGEQIESARIIHDSGSNLLRLINDILDLSKVEAGKMELVLADLPLTDLERALKRTFAHVAQEKGLEFRVEIEPGVPASIHTDAAKLEQVANNLVGNAFKFTHQGGVTVRIARPPAGLALPEALQGKPAIAIAVHDTGIGIPRAKAERVFNAFEQVDASTSRQYGGTGLGLAISRRLVELLGGSVVLDSEEGRGSIFTMLLPESVDGAAAPSPTQSAPMEARPAPFSSALLPETIEDDRDTLAPGDTAILIVEDDPVFARILADMVRRKGYRALAAADGESGLQLAQRFRPTGILLDVMLPGMDGWTVIARLKENAATRHIPVHFISAVDDASRGRDLGAVGFLTKPVSRESIDGAFDRLLHFAEGQARRLLIVDDDADSRAAMRTLLRGDDVTIDEAGSAEEAQQRLAEGSYDCIVLDLGLPGMDGMEFLERLGNGASTPPVVIYSGRELSREESLKLRQYTDSIVIKGARSPERLMDEVSLFLHSIRDGKGRSVPSATASVSTAAAPAQAPAINGMPSELSGRKVLLVDDDMRNLFALSKVLRGWGMQVNMAQDGLKALKALDEQGGLELVLMDIMMPVMDGYDTIREIRAQPRFAKLPIIALTAKAMRGDREKCLEAGANDYLSKPIDIDKLSSMLRVWLHR</sequence>
<dbReference type="InterPro" id="IPR004358">
    <property type="entry name" value="Sig_transdc_His_kin-like_C"/>
</dbReference>
<evidence type="ECO:0000256" key="2">
    <source>
        <dbReference type="ARBA" id="ARBA00004370"/>
    </source>
</evidence>
<dbReference type="CDD" id="cd06225">
    <property type="entry name" value="HAMP"/>
    <property type="match status" value="1"/>
</dbReference>
<keyword evidence="6 14" id="KW-0418">Kinase</keyword>
<feature type="domain" description="Response regulatory" evidence="12">
    <location>
        <begin position="950"/>
        <end position="1064"/>
    </location>
</feature>
<dbReference type="EMBL" id="FONH01000008">
    <property type="protein sequence ID" value="SFF15223.1"/>
    <property type="molecule type" value="Genomic_DNA"/>
</dbReference>
<evidence type="ECO:0000256" key="10">
    <source>
        <dbReference type="SAM" id="Phobius"/>
    </source>
</evidence>
<dbReference type="PROSITE" id="PS50885">
    <property type="entry name" value="HAMP"/>
    <property type="match status" value="1"/>
</dbReference>